<name>A0A9K3PHX8_9STRA</name>
<reference evidence="6" key="2">
    <citation type="submission" date="2021-04" db="EMBL/GenBank/DDBJ databases">
        <authorList>
            <person name="Podell S."/>
        </authorList>
    </citation>
    <scope>NUCLEOTIDE SEQUENCE</scope>
    <source>
        <strain evidence="6">Hildebrandi</strain>
    </source>
</reference>
<evidence type="ECO:0000313" key="7">
    <source>
        <dbReference type="Proteomes" id="UP000693970"/>
    </source>
</evidence>
<keyword evidence="4" id="KW-0732">Signal</keyword>
<dbReference type="PROSITE" id="PS01031">
    <property type="entry name" value="SHSP"/>
    <property type="match status" value="1"/>
</dbReference>
<feature type="compositionally biased region" description="Polar residues" evidence="3">
    <location>
        <begin position="238"/>
        <end position="249"/>
    </location>
</feature>
<evidence type="ECO:0000259" key="5">
    <source>
        <dbReference type="PROSITE" id="PS01031"/>
    </source>
</evidence>
<dbReference type="AlphaFoldDB" id="A0A9K3PHX8"/>
<dbReference type="InterPro" id="IPR002068">
    <property type="entry name" value="A-crystallin/Hsp20_dom"/>
</dbReference>
<gene>
    <name evidence="6" type="ORF">IV203_016580</name>
</gene>
<comment type="similarity">
    <text evidence="1 2">Belongs to the small heat shock protein (HSP20) family.</text>
</comment>
<dbReference type="EMBL" id="JAGRRH010000020">
    <property type="protein sequence ID" value="KAG7347875.1"/>
    <property type="molecule type" value="Genomic_DNA"/>
</dbReference>
<dbReference type="CDD" id="cd06464">
    <property type="entry name" value="ACD_sHsps-like"/>
    <property type="match status" value="1"/>
</dbReference>
<keyword evidence="7" id="KW-1185">Reference proteome</keyword>
<reference evidence="6" key="1">
    <citation type="journal article" date="2021" name="Sci. Rep.">
        <title>Diploid genomic architecture of Nitzschia inconspicua, an elite biomass production diatom.</title>
        <authorList>
            <person name="Oliver A."/>
            <person name="Podell S."/>
            <person name="Pinowska A."/>
            <person name="Traller J.C."/>
            <person name="Smith S.R."/>
            <person name="McClure R."/>
            <person name="Beliaev A."/>
            <person name="Bohutskyi P."/>
            <person name="Hill E.A."/>
            <person name="Rabines A."/>
            <person name="Zheng H."/>
            <person name="Allen L.Z."/>
            <person name="Kuo A."/>
            <person name="Grigoriev I.V."/>
            <person name="Allen A.E."/>
            <person name="Hazlebeck D."/>
            <person name="Allen E.E."/>
        </authorList>
    </citation>
    <scope>NUCLEOTIDE SEQUENCE</scope>
    <source>
        <strain evidence="6">Hildebrandi</strain>
    </source>
</reference>
<feature type="domain" description="SHSP" evidence="5">
    <location>
        <begin position="110"/>
        <end position="228"/>
    </location>
</feature>
<feature type="chain" id="PRO_5039907918" evidence="4">
    <location>
        <begin position="19"/>
        <end position="311"/>
    </location>
</feature>
<proteinExistence type="inferred from homology"/>
<evidence type="ECO:0000256" key="4">
    <source>
        <dbReference type="SAM" id="SignalP"/>
    </source>
</evidence>
<comment type="caution">
    <text evidence="6">The sequence shown here is derived from an EMBL/GenBank/DDBJ whole genome shotgun (WGS) entry which is preliminary data.</text>
</comment>
<accession>A0A9K3PHX8</accession>
<evidence type="ECO:0000313" key="6">
    <source>
        <dbReference type="EMBL" id="KAG7347875.1"/>
    </source>
</evidence>
<feature type="region of interest" description="Disordered" evidence="3">
    <location>
        <begin position="238"/>
        <end position="311"/>
    </location>
</feature>
<keyword evidence="6" id="KW-0346">Stress response</keyword>
<feature type="signal peptide" evidence="4">
    <location>
        <begin position="1"/>
        <end position="18"/>
    </location>
</feature>
<protein>
    <submittedName>
        <fullName evidence="6">Heat shock protein, Hsp 20 family protein</fullName>
    </submittedName>
</protein>
<evidence type="ECO:0000256" key="1">
    <source>
        <dbReference type="PROSITE-ProRule" id="PRU00285"/>
    </source>
</evidence>
<evidence type="ECO:0000256" key="3">
    <source>
        <dbReference type="SAM" id="MobiDB-lite"/>
    </source>
</evidence>
<dbReference type="Proteomes" id="UP000693970">
    <property type="component" value="Unassembled WGS sequence"/>
</dbReference>
<evidence type="ECO:0000256" key="2">
    <source>
        <dbReference type="RuleBase" id="RU003616"/>
    </source>
</evidence>
<dbReference type="Pfam" id="PF00011">
    <property type="entry name" value="HSP20"/>
    <property type="match status" value="1"/>
</dbReference>
<organism evidence="6 7">
    <name type="scientific">Nitzschia inconspicua</name>
    <dbReference type="NCBI Taxonomy" id="303405"/>
    <lineage>
        <taxon>Eukaryota</taxon>
        <taxon>Sar</taxon>
        <taxon>Stramenopiles</taxon>
        <taxon>Ochrophyta</taxon>
        <taxon>Bacillariophyta</taxon>
        <taxon>Bacillariophyceae</taxon>
        <taxon>Bacillariophycidae</taxon>
        <taxon>Bacillariales</taxon>
        <taxon>Bacillariaceae</taxon>
        <taxon>Nitzschia</taxon>
    </lineage>
</organism>
<dbReference type="OrthoDB" id="5511210at2759"/>
<sequence>MKLFRYSLLIFLVGRALGLTENLHPSSTHQESQDGSRDGDISDTSFTPFFSTFYEDLFLDQSFSSLSSRLDEMIQSRISLFSNDFAIKENQWKSLPTHPFLRGRLAFSTASLFPENSRFEMEDTDDKFELSLHLPHGIAKQDVSVEIKDGGKRLVIEGKTQSSNQDGDKGNPDVIQELVTTSFSQSFSIDPRIEVDHLSATIKDGILTVSAPKDGSKLIKISNPILIYDLDVISNTPKLAPPKSSNNQKYKQRAPKSLQGTVLSNGHLPVGDETTARTGAEMRTKPFTDSKLLPPAKSLTDSWDDVRESSL</sequence>